<feature type="compositionally biased region" description="Pro residues" evidence="1">
    <location>
        <begin position="431"/>
        <end position="441"/>
    </location>
</feature>
<organism evidence="4 6">
    <name type="scientific">Didymodactylos carnosus</name>
    <dbReference type="NCBI Taxonomy" id="1234261"/>
    <lineage>
        <taxon>Eukaryota</taxon>
        <taxon>Metazoa</taxon>
        <taxon>Spiralia</taxon>
        <taxon>Gnathifera</taxon>
        <taxon>Rotifera</taxon>
        <taxon>Eurotatoria</taxon>
        <taxon>Bdelloidea</taxon>
        <taxon>Philodinida</taxon>
        <taxon>Philodinidae</taxon>
        <taxon>Didymodactylos</taxon>
    </lineage>
</organism>
<feature type="compositionally biased region" description="Pro residues" evidence="1">
    <location>
        <begin position="455"/>
        <end position="468"/>
    </location>
</feature>
<dbReference type="EMBL" id="CAJOBA010005967">
    <property type="protein sequence ID" value="CAF3759442.1"/>
    <property type="molecule type" value="Genomic_DNA"/>
</dbReference>
<dbReference type="AlphaFoldDB" id="A0A8S2DSQ8"/>
<dbReference type="FunFam" id="2.30.29.30:FF:000130">
    <property type="entry name" value="neural Wiskott-Aldrich syndrome protein"/>
    <property type="match status" value="1"/>
</dbReference>
<dbReference type="InterPro" id="IPR036936">
    <property type="entry name" value="CRIB_dom_sf"/>
</dbReference>
<gene>
    <name evidence="4" type="ORF">OVA965_LOCUS13990</name>
    <name evidence="5" type="ORF">TMI583_LOCUS13993</name>
</gene>
<feature type="compositionally biased region" description="Polar residues" evidence="1">
    <location>
        <begin position="296"/>
        <end position="321"/>
    </location>
</feature>
<evidence type="ECO:0000259" key="3">
    <source>
        <dbReference type="PROSITE" id="PS50229"/>
    </source>
</evidence>
<dbReference type="Proteomes" id="UP000677228">
    <property type="component" value="Unassembled WGS sequence"/>
</dbReference>
<accession>A0A8S2DSQ8</accession>
<evidence type="ECO:0000313" key="6">
    <source>
        <dbReference type="Proteomes" id="UP000677228"/>
    </source>
</evidence>
<dbReference type="Pfam" id="PF00568">
    <property type="entry name" value="WH1"/>
    <property type="match status" value="1"/>
</dbReference>
<dbReference type="InterPro" id="IPR011993">
    <property type="entry name" value="PH-like_dom_sf"/>
</dbReference>
<feature type="compositionally biased region" description="Pro residues" evidence="1">
    <location>
        <begin position="386"/>
        <end position="399"/>
    </location>
</feature>
<dbReference type="Gene3D" id="2.30.29.30">
    <property type="entry name" value="Pleckstrin-homology domain (PH domain)/Phosphotyrosine-binding domain (PTB)"/>
    <property type="match status" value="1"/>
</dbReference>
<sequence>MNNHSHHEPSRQRPPHQESKMLTKSENQDLHNILGQNRVTLATAVVQILLPEQPHQTRWLKHACGVFCFVKDYDQRTYCFRLYDLKQRRHIYEEIVAASLHLEKKLPFFFWFDGSNSKVGINFANEDEAGLFFQHFQSKQQDRQKKKKHPAPTKSPPPSQIHQQQHPYIAPQPSPFPTPSTNIITGPKVSNNQPSINATLSKKQQSTKSFFSTLSRRNKYVRPDISEPVMSSFAHVGHVGINANDSFFHNEEQAQLFETFIHGIEKSMPGITAEEKKAIKEYIDAKGGIEQLTKLQPSIRDLNTQSNTTGRQPNRQNQQSGAPDIPPRIQTVRNESSSSADARHARLPLSDMFNPPQQAAPDIPPRPGRQPVATSASPQKHHIAPNIPPPPPPPPPPPFFHTNAGTTQSNHDVSSSMNNGASNQFGRAPNQAPPPPPPLNPPQFFSNNQSNSGVPAPPPPPPPPPPPMFSSNTSSSITTTTERTSTNTRKPDDRSSFLADIQSFDKKKLQRAAEQQAAQAAASSTDKRSNLHPTSTASSVDAGGPDALTNGILQLLAERRKQIMPAEEDEAESEDEDWT</sequence>
<dbReference type="EMBL" id="CAJNOK010005960">
    <property type="protein sequence ID" value="CAF0989290.1"/>
    <property type="molecule type" value="Genomic_DNA"/>
</dbReference>
<evidence type="ECO:0000313" key="4">
    <source>
        <dbReference type="EMBL" id="CAF0989290.1"/>
    </source>
</evidence>
<dbReference type="PROSITE" id="PS50108">
    <property type="entry name" value="CRIB"/>
    <property type="match status" value="1"/>
</dbReference>
<feature type="compositionally biased region" description="Polar residues" evidence="1">
    <location>
        <begin position="331"/>
        <end position="340"/>
    </location>
</feature>
<feature type="region of interest" description="Disordered" evidence="1">
    <location>
        <begin position="137"/>
        <end position="202"/>
    </location>
</feature>
<feature type="compositionally biased region" description="Low complexity" evidence="1">
    <location>
        <begin position="469"/>
        <end position="488"/>
    </location>
</feature>
<proteinExistence type="predicted"/>
<dbReference type="SUPFAM" id="SSF50729">
    <property type="entry name" value="PH domain-like"/>
    <property type="match status" value="1"/>
</dbReference>
<dbReference type="InterPro" id="IPR000095">
    <property type="entry name" value="CRIB_dom"/>
</dbReference>
<protein>
    <recommendedName>
        <fullName evidence="7">WASp</fullName>
    </recommendedName>
</protein>
<evidence type="ECO:0008006" key="7">
    <source>
        <dbReference type="Google" id="ProtNLM"/>
    </source>
</evidence>
<dbReference type="PROSITE" id="PS50229">
    <property type="entry name" value="WH1"/>
    <property type="match status" value="1"/>
</dbReference>
<dbReference type="Gene3D" id="3.90.810.10">
    <property type="entry name" value="CRIB domain"/>
    <property type="match status" value="1"/>
</dbReference>
<evidence type="ECO:0000256" key="1">
    <source>
        <dbReference type="SAM" id="MobiDB-lite"/>
    </source>
</evidence>
<evidence type="ECO:0000313" key="5">
    <source>
        <dbReference type="EMBL" id="CAF3759442.1"/>
    </source>
</evidence>
<dbReference type="Proteomes" id="UP000682733">
    <property type="component" value="Unassembled WGS sequence"/>
</dbReference>
<feature type="domain" description="WH1" evidence="3">
    <location>
        <begin position="33"/>
        <end position="143"/>
    </location>
</feature>
<feature type="domain" description="CRIB" evidence="2">
    <location>
        <begin position="225"/>
        <end position="240"/>
    </location>
</feature>
<reference evidence="4" key="1">
    <citation type="submission" date="2021-02" db="EMBL/GenBank/DDBJ databases">
        <authorList>
            <person name="Nowell W R."/>
        </authorList>
    </citation>
    <scope>NUCLEOTIDE SEQUENCE</scope>
</reference>
<feature type="compositionally biased region" description="Acidic residues" evidence="1">
    <location>
        <begin position="566"/>
        <end position="579"/>
    </location>
</feature>
<feature type="compositionally biased region" description="Polar residues" evidence="1">
    <location>
        <begin position="179"/>
        <end position="200"/>
    </location>
</feature>
<dbReference type="InterPro" id="IPR000697">
    <property type="entry name" value="WH1/EVH1_dom"/>
</dbReference>
<dbReference type="SMART" id="SM00461">
    <property type="entry name" value="WH1"/>
    <property type="match status" value="1"/>
</dbReference>
<feature type="region of interest" description="Disordered" evidence="1">
    <location>
        <begin position="296"/>
        <end position="579"/>
    </location>
</feature>
<comment type="caution">
    <text evidence="4">The sequence shown here is derived from an EMBL/GenBank/DDBJ whole genome shotgun (WGS) entry which is preliminary data.</text>
</comment>
<dbReference type="SUPFAM" id="SSF101447">
    <property type="entry name" value="Formin homology 2 domain (FH2 domain)"/>
    <property type="match status" value="1"/>
</dbReference>
<feature type="compositionally biased region" description="Low complexity" evidence="1">
    <location>
        <begin position="512"/>
        <end position="522"/>
    </location>
</feature>
<feature type="compositionally biased region" description="Polar residues" evidence="1">
    <location>
        <begin position="403"/>
        <end position="425"/>
    </location>
</feature>
<name>A0A8S2DSQ8_9BILA</name>
<feature type="region of interest" description="Disordered" evidence="1">
    <location>
        <begin position="1"/>
        <end position="23"/>
    </location>
</feature>
<evidence type="ECO:0000259" key="2">
    <source>
        <dbReference type="PROSITE" id="PS50108"/>
    </source>
</evidence>